<comment type="similarity">
    <text evidence="1">Belongs to the LysR transcriptional regulatory family.</text>
</comment>
<evidence type="ECO:0000259" key="6">
    <source>
        <dbReference type="PROSITE" id="PS50931"/>
    </source>
</evidence>
<evidence type="ECO:0000256" key="4">
    <source>
        <dbReference type="ARBA" id="ARBA00023125"/>
    </source>
</evidence>
<name>A0A1I7DS70_9HYPH</name>
<keyword evidence="8" id="KW-1185">Reference proteome</keyword>
<evidence type="ECO:0000313" key="7">
    <source>
        <dbReference type="EMBL" id="SFU14551.1"/>
    </source>
</evidence>
<dbReference type="PROSITE" id="PS50931">
    <property type="entry name" value="HTH_LYSR"/>
    <property type="match status" value="1"/>
</dbReference>
<proteinExistence type="inferred from homology"/>
<evidence type="ECO:0000256" key="1">
    <source>
        <dbReference type="ARBA" id="ARBA00009437"/>
    </source>
</evidence>
<evidence type="ECO:0000313" key="8">
    <source>
        <dbReference type="Proteomes" id="UP000183371"/>
    </source>
</evidence>
<dbReference type="Pfam" id="PF00126">
    <property type="entry name" value="HTH_1"/>
    <property type="match status" value="1"/>
</dbReference>
<dbReference type="PANTHER" id="PTHR30118:SF15">
    <property type="entry name" value="TRANSCRIPTIONAL REGULATORY PROTEIN"/>
    <property type="match status" value="1"/>
</dbReference>
<dbReference type="PRINTS" id="PR00039">
    <property type="entry name" value="HTHLYSR"/>
</dbReference>
<keyword evidence="2" id="KW-0536">Nodulation</keyword>
<dbReference type="EMBL" id="FPBD01000010">
    <property type="protein sequence ID" value="SFU14551.1"/>
    <property type="molecule type" value="Genomic_DNA"/>
</dbReference>
<dbReference type="InterPro" id="IPR050389">
    <property type="entry name" value="LysR-type_TF"/>
</dbReference>
<keyword evidence="3" id="KW-0805">Transcription regulation</keyword>
<dbReference type="SUPFAM" id="SSF46785">
    <property type="entry name" value="Winged helix' DNA-binding domain"/>
    <property type="match status" value="1"/>
</dbReference>
<gene>
    <name evidence="7" type="ORF">SAMN05444141_11014</name>
</gene>
<dbReference type="Gene3D" id="3.40.190.10">
    <property type="entry name" value="Periplasmic binding protein-like II"/>
    <property type="match status" value="2"/>
</dbReference>
<dbReference type="Pfam" id="PF03466">
    <property type="entry name" value="LysR_substrate"/>
    <property type="match status" value="1"/>
</dbReference>
<protein>
    <submittedName>
        <fullName evidence="7">DNA-binding transcriptional regulator, LysR family</fullName>
    </submittedName>
</protein>
<keyword evidence="4 7" id="KW-0238">DNA-binding</keyword>
<dbReference type="InterPro" id="IPR005119">
    <property type="entry name" value="LysR_subst-bd"/>
</dbReference>
<dbReference type="SUPFAM" id="SSF53850">
    <property type="entry name" value="Periplasmic binding protein-like II"/>
    <property type="match status" value="1"/>
</dbReference>
<dbReference type="GO" id="GO:0003700">
    <property type="term" value="F:DNA-binding transcription factor activity"/>
    <property type="evidence" value="ECO:0007669"/>
    <property type="project" value="InterPro"/>
</dbReference>
<feature type="domain" description="HTH lysR-type" evidence="6">
    <location>
        <begin position="9"/>
        <end position="66"/>
    </location>
</feature>
<sequence>MRKSNLMRYNASHLVVFQSLMRTRNVTTTASELNMSQPAVSRVLAHLREMFRDPLFMRSSEGMVPSARALAIANQVSVIVDDLADLISPEEFEPSRSDRVFRVASTDYGVNTVLRPLFAKLSHLAPDIQVEIVPISIDSQKELTNGSLDLLLFTTVSTETNFSSKFLFKESYSGICCETHNLAKQKKVGLEEYLKWPHMVSTPLGRKGSVVDRKLAELGRSRHVALRQPYFTTAPLLLLNSDLVLTIPTRSAVLMLEIAPLKIFQLPFEAPGFEYNLYWHPRSDNDAAHLWFRELLCKQVDQSRQL</sequence>
<accession>A0A1I7DS70</accession>
<dbReference type="InterPro" id="IPR036390">
    <property type="entry name" value="WH_DNA-bd_sf"/>
</dbReference>
<dbReference type="GO" id="GO:0003677">
    <property type="term" value="F:DNA binding"/>
    <property type="evidence" value="ECO:0007669"/>
    <property type="project" value="UniProtKB-KW"/>
</dbReference>
<reference evidence="8" key="1">
    <citation type="submission" date="2016-10" db="EMBL/GenBank/DDBJ databases">
        <authorList>
            <person name="Varghese N."/>
            <person name="Submissions S."/>
        </authorList>
    </citation>
    <scope>NUCLEOTIDE SEQUENCE [LARGE SCALE GENOMIC DNA]</scope>
    <source>
        <strain evidence="8">DSM 17465</strain>
    </source>
</reference>
<dbReference type="PANTHER" id="PTHR30118">
    <property type="entry name" value="HTH-TYPE TRANSCRIPTIONAL REGULATOR LEUO-RELATED"/>
    <property type="match status" value="1"/>
</dbReference>
<dbReference type="InterPro" id="IPR036388">
    <property type="entry name" value="WH-like_DNA-bd_sf"/>
</dbReference>
<dbReference type="CDD" id="cd08417">
    <property type="entry name" value="PBP2_Nitroaromatics_like"/>
    <property type="match status" value="1"/>
</dbReference>
<evidence type="ECO:0000256" key="5">
    <source>
        <dbReference type="ARBA" id="ARBA00023163"/>
    </source>
</evidence>
<evidence type="ECO:0000256" key="2">
    <source>
        <dbReference type="ARBA" id="ARBA00022458"/>
    </source>
</evidence>
<dbReference type="InterPro" id="IPR000847">
    <property type="entry name" value="LysR_HTH_N"/>
</dbReference>
<dbReference type="Proteomes" id="UP000183371">
    <property type="component" value="Unassembled WGS sequence"/>
</dbReference>
<dbReference type="InterPro" id="IPR037402">
    <property type="entry name" value="YidZ_PBP2"/>
</dbReference>
<keyword evidence="5" id="KW-0804">Transcription</keyword>
<evidence type="ECO:0000256" key="3">
    <source>
        <dbReference type="ARBA" id="ARBA00023015"/>
    </source>
</evidence>
<dbReference type="Gene3D" id="1.10.10.10">
    <property type="entry name" value="Winged helix-like DNA-binding domain superfamily/Winged helix DNA-binding domain"/>
    <property type="match status" value="1"/>
</dbReference>
<dbReference type="AlphaFoldDB" id="A0A1I7DS70"/>
<organism evidence="7 8">
    <name type="scientific">Pseudovibrio denitrificans</name>
    <dbReference type="NCBI Taxonomy" id="258256"/>
    <lineage>
        <taxon>Bacteria</taxon>
        <taxon>Pseudomonadati</taxon>
        <taxon>Pseudomonadota</taxon>
        <taxon>Alphaproteobacteria</taxon>
        <taxon>Hyphomicrobiales</taxon>
        <taxon>Stappiaceae</taxon>
        <taxon>Pseudovibrio</taxon>
    </lineage>
</organism>